<protein>
    <recommendedName>
        <fullName evidence="8">Colicin V production protein</fullName>
    </recommendedName>
</protein>
<evidence type="ECO:0000313" key="7">
    <source>
        <dbReference type="Proteomes" id="UP000030152"/>
    </source>
</evidence>
<feature type="transmembrane region" description="Helical" evidence="5">
    <location>
        <begin position="97"/>
        <end position="121"/>
    </location>
</feature>
<sequence length="166" mass="18121">MEFIDLILGGLLLYGLGKGLWKGLIAELAALVSLFIGIFIAIKFSGYVGTMLAGHMENSKYVSMTAFALTFIGVVVGIILLAKVFTKLAGATGLGLVNRLLGGLFGLMKMVLILSVSLNFFLKLNATIAFAEKKTLDESVFFYPVLSVSNLIFPVLEDWFKEYKHK</sequence>
<organism evidence="6 7">
    <name type="scientific">Flavobacterium rivuli WB 3.3-2 = DSM 21788</name>
    <dbReference type="NCBI Taxonomy" id="1121895"/>
    <lineage>
        <taxon>Bacteria</taxon>
        <taxon>Pseudomonadati</taxon>
        <taxon>Bacteroidota</taxon>
        <taxon>Flavobacteriia</taxon>
        <taxon>Flavobacteriales</taxon>
        <taxon>Flavobacteriaceae</taxon>
        <taxon>Flavobacterium</taxon>
    </lineage>
</organism>
<gene>
    <name evidence="6" type="ORF">Q765_16725</name>
</gene>
<name>A0A0A2MAR4_9FLAO</name>
<dbReference type="Pfam" id="PF02674">
    <property type="entry name" value="Colicin_V"/>
    <property type="match status" value="1"/>
</dbReference>
<comment type="subcellular location">
    <subcellularLocation>
        <location evidence="1">Membrane</location>
        <topology evidence="1">Multi-pass membrane protein</topology>
    </subcellularLocation>
</comment>
<evidence type="ECO:0000256" key="4">
    <source>
        <dbReference type="ARBA" id="ARBA00023136"/>
    </source>
</evidence>
<dbReference type="InterPro" id="IPR003825">
    <property type="entry name" value="Colicin-V_CvpA"/>
</dbReference>
<dbReference type="EMBL" id="JRLX01000023">
    <property type="protein sequence ID" value="KGO85385.1"/>
    <property type="molecule type" value="Genomic_DNA"/>
</dbReference>
<evidence type="ECO:0000256" key="1">
    <source>
        <dbReference type="ARBA" id="ARBA00004141"/>
    </source>
</evidence>
<dbReference type="RefSeq" id="WP_020212945.1">
    <property type="nucleotide sequence ID" value="NZ_JRLX01000023.1"/>
</dbReference>
<dbReference type="OrthoDB" id="9799585at2"/>
<dbReference type="eggNOG" id="COG1286">
    <property type="taxonomic scope" value="Bacteria"/>
</dbReference>
<dbReference type="GO" id="GO:0009403">
    <property type="term" value="P:toxin biosynthetic process"/>
    <property type="evidence" value="ECO:0007669"/>
    <property type="project" value="InterPro"/>
</dbReference>
<dbReference type="AlphaFoldDB" id="A0A0A2MAR4"/>
<feature type="transmembrane region" description="Helical" evidence="5">
    <location>
        <begin position="141"/>
        <end position="160"/>
    </location>
</feature>
<comment type="caution">
    <text evidence="6">The sequence shown here is derived from an EMBL/GenBank/DDBJ whole genome shotgun (WGS) entry which is preliminary data.</text>
</comment>
<proteinExistence type="predicted"/>
<dbReference type="Proteomes" id="UP000030152">
    <property type="component" value="Unassembled WGS sequence"/>
</dbReference>
<keyword evidence="2 5" id="KW-0812">Transmembrane</keyword>
<feature type="transmembrane region" description="Helical" evidence="5">
    <location>
        <begin position="62"/>
        <end position="85"/>
    </location>
</feature>
<keyword evidence="4 5" id="KW-0472">Membrane</keyword>
<evidence type="ECO:0000313" key="6">
    <source>
        <dbReference type="EMBL" id="KGO85385.1"/>
    </source>
</evidence>
<evidence type="ECO:0000256" key="2">
    <source>
        <dbReference type="ARBA" id="ARBA00022692"/>
    </source>
</evidence>
<accession>A0A0A2MAR4</accession>
<evidence type="ECO:0008006" key="8">
    <source>
        <dbReference type="Google" id="ProtNLM"/>
    </source>
</evidence>
<evidence type="ECO:0000256" key="3">
    <source>
        <dbReference type="ARBA" id="ARBA00022989"/>
    </source>
</evidence>
<keyword evidence="3 5" id="KW-1133">Transmembrane helix</keyword>
<dbReference type="PANTHER" id="PTHR37306">
    <property type="entry name" value="COLICIN V PRODUCTION PROTEIN"/>
    <property type="match status" value="1"/>
</dbReference>
<dbReference type="STRING" id="1121895.GCA_000378485_01791"/>
<dbReference type="GO" id="GO:0016020">
    <property type="term" value="C:membrane"/>
    <property type="evidence" value="ECO:0007669"/>
    <property type="project" value="UniProtKB-SubCell"/>
</dbReference>
<feature type="transmembrane region" description="Helical" evidence="5">
    <location>
        <begin position="20"/>
        <end position="42"/>
    </location>
</feature>
<dbReference type="PANTHER" id="PTHR37306:SF1">
    <property type="entry name" value="COLICIN V PRODUCTION PROTEIN"/>
    <property type="match status" value="1"/>
</dbReference>
<evidence type="ECO:0000256" key="5">
    <source>
        <dbReference type="SAM" id="Phobius"/>
    </source>
</evidence>
<keyword evidence="7" id="KW-1185">Reference proteome</keyword>
<reference evidence="6 7" key="1">
    <citation type="submission" date="2013-09" db="EMBL/GenBank/DDBJ databases">
        <authorList>
            <person name="Zeng Z."/>
            <person name="Chen C."/>
        </authorList>
    </citation>
    <scope>NUCLEOTIDE SEQUENCE [LARGE SCALE GENOMIC DNA]</scope>
    <source>
        <strain evidence="6 7">WB 3.3-2</strain>
    </source>
</reference>